<protein>
    <submittedName>
        <fullName evidence="1">Uncharacterized protein</fullName>
    </submittedName>
</protein>
<evidence type="ECO:0000313" key="1">
    <source>
        <dbReference type="EMBL" id="PTM53271.1"/>
    </source>
</evidence>
<accession>A0A2T4Z0K9</accession>
<dbReference type="EMBL" id="PZZP01000004">
    <property type="protein sequence ID" value="PTM53271.1"/>
    <property type="molecule type" value="Genomic_DNA"/>
</dbReference>
<dbReference type="Proteomes" id="UP000241639">
    <property type="component" value="Unassembled WGS sequence"/>
</dbReference>
<proteinExistence type="predicted"/>
<organism evidence="1 2">
    <name type="scientific">Desmospora activa DSM 45169</name>
    <dbReference type="NCBI Taxonomy" id="1121389"/>
    <lineage>
        <taxon>Bacteria</taxon>
        <taxon>Bacillati</taxon>
        <taxon>Bacillota</taxon>
        <taxon>Bacilli</taxon>
        <taxon>Bacillales</taxon>
        <taxon>Thermoactinomycetaceae</taxon>
        <taxon>Desmospora</taxon>
    </lineage>
</organism>
<evidence type="ECO:0000313" key="2">
    <source>
        <dbReference type="Proteomes" id="UP000241639"/>
    </source>
</evidence>
<dbReference type="RefSeq" id="WP_107728560.1">
    <property type="nucleotide sequence ID" value="NZ_PZZP01000004.1"/>
</dbReference>
<comment type="caution">
    <text evidence="1">The sequence shown here is derived from an EMBL/GenBank/DDBJ whole genome shotgun (WGS) entry which is preliminary data.</text>
</comment>
<dbReference type="AlphaFoldDB" id="A0A2T4Z0K9"/>
<gene>
    <name evidence="1" type="ORF">C8J48_3595</name>
</gene>
<sequence length="139" mass="15570">MKYYTLCPEVAGEVGRNSVVDVTVRPPVYEYLHYDFVNWLVDELLEAAAAFIVTEGMAKRLNQANLSGYNLDDVEVILSPEDEELIGQGQLPKFLWLRITGMAESDDFGLSSESDLVVSERALQVLCEGHIENCLLNEI</sequence>
<keyword evidence="2" id="KW-1185">Reference proteome</keyword>
<reference evidence="1 2" key="1">
    <citation type="submission" date="2018-04" db="EMBL/GenBank/DDBJ databases">
        <title>Genomic Encyclopedia of Archaeal and Bacterial Type Strains, Phase II (KMG-II): from individual species to whole genera.</title>
        <authorList>
            <person name="Goeker M."/>
        </authorList>
    </citation>
    <scope>NUCLEOTIDE SEQUENCE [LARGE SCALE GENOMIC DNA]</scope>
    <source>
        <strain evidence="1 2">DSM 45169</strain>
    </source>
</reference>
<dbReference type="OrthoDB" id="5879561at2"/>
<name>A0A2T4Z0K9_9BACL</name>